<feature type="compositionally biased region" description="Pro residues" evidence="1">
    <location>
        <begin position="179"/>
        <end position="190"/>
    </location>
</feature>
<dbReference type="Proteomes" id="UP000001357">
    <property type="component" value="Unassembled WGS sequence"/>
</dbReference>
<sequence>MTSAPSRWRVALEDRSNRHRSGLVAKDPNVPTTSSGKRVQFSAERNQVRLISPRRTGPRQWRKLVTGTSTAADIGRGGAVQEEQPQTRARRPFARPPRSLSDRIPVFEDKPEDSVSTPHPSTNNGPKLAAPQPRLTQQLHRNRTPDLTGKHKPAETSTSEGDQPKHCPVLYANSLPVPRLAPPTEPPARSPSPKDQPTASASPSPLALQLAIRRPAHRRRPRAWHRRHRQRQAATAAAAEPTPEAEVEDELLALPAAYELPLGRLNEYNVIVPDDEVCELVRSPPRQSEQTRAGTPPAGKQRKALKKDRRSRR</sequence>
<feature type="compositionally biased region" description="Low complexity" evidence="1">
    <location>
        <begin position="232"/>
        <end position="242"/>
    </location>
</feature>
<feature type="region of interest" description="Disordered" evidence="1">
    <location>
        <begin position="281"/>
        <end position="313"/>
    </location>
</feature>
<dbReference type="KEGG" id="mbr:MONBRDRAFT_12257"/>
<feature type="region of interest" description="Disordered" evidence="1">
    <location>
        <begin position="1"/>
        <end position="246"/>
    </location>
</feature>
<name>A9VBP8_MONBE</name>
<feature type="compositionally biased region" description="Basic residues" evidence="1">
    <location>
        <begin position="214"/>
        <end position="231"/>
    </location>
</feature>
<feature type="compositionally biased region" description="Basic residues" evidence="1">
    <location>
        <begin position="300"/>
        <end position="313"/>
    </location>
</feature>
<dbReference type="GeneID" id="5895448"/>
<gene>
    <name evidence="2" type="ORF">MONBRDRAFT_12257</name>
</gene>
<protein>
    <submittedName>
        <fullName evidence="2">Uncharacterized protein</fullName>
    </submittedName>
</protein>
<proteinExistence type="predicted"/>
<dbReference type="InParanoid" id="A9VBP8"/>
<evidence type="ECO:0000256" key="1">
    <source>
        <dbReference type="SAM" id="MobiDB-lite"/>
    </source>
</evidence>
<keyword evidence="3" id="KW-1185">Reference proteome</keyword>
<organism evidence="2 3">
    <name type="scientific">Monosiga brevicollis</name>
    <name type="common">Choanoflagellate</name>
    <dbReference type="NCBI Taxonomy" id="81824"/>
    <lineage>
        <taxon>Eukaryota</taxon>
        <taxon>Choanoflagellata</taxon>
        <taxon>Craspedida</taxon>
        <taxon>Salpingoecidae</taxon>
        <taxon>Monosiga</taxon>
    </lineage>
</organism>
<dbReference type="RefSeq" id="XP_001750140.1">
    <property type="nucleotide sequence ID" value="XM_001750088.1"/>
</dbReference>
<evidence type="ECO:0000313" key="2">
    <source>
        <dbReference type="EMBL" id="EDQ84970.1"/>
    </source>
</evidence>
<dbReference type="EMBL" id="CH991578">
    <property type="protein sequence ID" value="EDQ84970.1"/>
    <property type="molecule type" value="Genomic_DNA"/>
</dbReference>
<accession>A9VBP8</accession>
<dbReference type="AlphaFoldDB" id="A9VBP8"/>
<reference evidence="2 3" key="1">
    <citation type="journal article" date="2008" name="Nature">
        <title>The genome of the choanoflagellate Monosiga brevicollis and the origin of metazoans.</title>
        <authorList>
            <consortium name="JGI Sequencing"/>
            <person name="King N."/>
            <person name="Westbrook M.J."/>
            <person name="Young S.L."/>
            <person name="Kuo A."/>
            <person name="Abedin M."/>
            <person name="Chapman J."/>
            <person name="Fairclough S."/>
            <person name="Hellsten U."/>
            <person name="Isogai Y."/>
            <person name="Letunic I."/>
            <person name="Marr M."/>
            <person name="Pincus D."/>
            <person name="Putnam N."/>
            <person name="Rokas A."/>
            <person name="Wright K.J."/>
            <person name="Zuzow R."/>
            <person name="Dirks W."/>
            <person name="Good M."/>
            <person name="Goodstein D."/>
            <person name="Lemons D."/>
            <person name="Li W."/>
            <person name="Lyons J.B."/>
            <person name="Morris A."/>
            <person name="Nichols S."/>
            <person name="Richter D.J."/>
            <person name="Salamov A."/>
            <person name="Bork P."/>
            <person name="Lim W.A."/>
            <person name="Manning G."/>
            <person name="Miller W.T."/>
            <person name="McGinnis W."/>
            <person name="Shapiro H."/>
            <person name="Tjian R."/>
            <person name="Grigoriev I.V."/>
            <person name="Rokhsar D."/>
        </authorList>
    </citation>
    <scope>NUCLEOTIDE SEQUENCE [LARGE SCALE GENOMIC DNA]</scope>
    <source>
        <strain evidence="3">MX1 / ATCC 50154</strain>
    </source>
</reference>
<feature type="compositionally biased region" description="Polar residues" evidence="1">
    <location>
        <begin position="114"/>
        <end position="125"/>
    </location>
</feature>
<evidence type="ECO:0000313" key="3">
    <source>
        <dbReference type="Proteomes" id="UP000001357"/>
    </source>
</evidence>